<dbReference type="GeneID" id="23679688"/>
<keyword evidence="2" id="KW-1185">Reference proteome</keyword>
<protein>
    <submittedName>
        <fullName evidence="1">Uncharacterized protein</fullName>
    </submittedName>
</protein>
<dbReference type="RefSeq" id="YP_009124921.1">
    <property type="nucleotide sequence ID" value="NC_026590.1"/>
</dbReference>
<dbReference type="Proteomes" id="UP000027491">
    <property type="component" value="Segment"/>
</dbReference>
<reference evidence="1 2" key="1">
    <citation type="submission" date="2014-03" db="EMBL/GenBank/DDBJ databases">
        <authorList>
            <person name="Yoder B.A."/>
            <person name="Colicchio M.A."/>
            <person name="Schafer C.E."/>
            <person name="Abrahim M.R."/>
            <person name="Adkins N.L."/>
            <person name="Burke K.A."/>
            <person name="Churilla B.M."/>
            <person name="Cohen K.L."/>
            <person name="Fasoranti T.O."/>
            <person name="Genkil J.S."/>
            <person name="Kramer Z.J."/>
            <person name="Prout A.K."/>
            <person name="Schwarz A.G."/>
            <person name="Tish M."/>
            <person name="Vispute N."/>
            <person name="Wilkes K.E."/>
            <person name="Williams C.R."/>
            <person name="Xiao X."/>
            <person name="Yu V.J."/>
            <person name="Lapin J.S."/>
            <person name="Ott C.T."/>
            <person name="Walburn T.D."/>
            <person name="Bradley K.W."/>
            <person name="Clarke D.Q."/>
            <person name="Lewis M.F."/>
            <person name="Barker L.P."/>
            <person name="Bailey C."/>
            <person name="Asai D.J."/>
            <person name="Bowman C.A."/>
            <person name="Russell D.A."/>
            <person name="Pope W.H."/>
            <person name="Jacobs-Sera D."/>
            <person name="Hendrix R.W."/>
            <person name="Hatfull G.F."/>
        </authorList>
    </citation>
    <scope>NUCLEOTIDE SEQUENCE [LARGE SCALE GENOMIC DNA]</scope>
</reference>
<accession>A0A068F3R3</accession>
<dbReference type="OrthoDB" id="10538at10239"/>
<name>A0A068F3R3_9CAUD</name>
<gene>
    <name evidence="1" type="primary">182</name>
    <name evidence="1" type="ORF">PBI_GAIA_182</name>
</gene>
<evidence type="ECO:0000313" key="2">
    <source>
        <dbReference type="Proteomes" id="UP000027491"/>
    </source>
</evidence>
<sequence length="123" mass="13946">MSNTERKIIGVSRGGHFRCNDCVDFSDWDHAVWTVEDGVQPECEYCGLRYVESANDSEEVAVDTATGRVIYADERRTFAIGGTNADGSTRTVYRNVRPVDITQRVNELEMNGWRRIYITGEAF</sequence>
<dbReference type="EMBL" id="KJ567043">
    <property type="protein sequence ID" value="AID58998.1"/>
    <property type="molecule type" value="Genomic_DNA"/>
</dbReference>
<proteinExistence type="predicted"/>
<organism evidence="1 2">
    <name type="scientific">Mycobacterium phage Gaia</name>
    <dbReference type="NCBI Taxonomy" id="1486472"/>
    <lineage>
        <taxon>Viruses</taxon>
        <taxon>Duplodnaviria</taxon>
        <taxon>Heunggongvirae</taxon>
        <taxon>Uroviricota</taxon>
        <taxon>Caudoviricetes</taxon>
        <taxon>Gaiavirus</taxon>
        <taxon>Gaiavirus gaia</taxon>
    </lineage>
</organism>
<dbReference type="KEGG" id="vg:23679688"/>
<evidence type="ECO:0000313" key="1">
    <source>
        <dbReference type="EMBL" id="AID58998.1"/>
    </source>
</evidence>